<dbReference type="STRING" id="226505.SAMN05444394_3395"/>
<organism evidence="1 2">
    <name type="scientific">Algoriphagus halophilus</name>
    <dbReference type="NCBI Taxonomy" id="226505"/>
    <lineage>
        <taxon>Bacteria</taxon>
        <taxon>Pseudomonadati</taxon>
        <taxon>Bacteroidota</taxon>
        <taxon>Cytophagia</taxon>
        <taxon>Cytophagales</taxon>
        <taxon>Cyclobacteriaceae</taxon>
        <taxon>Algoriphagus</taxon>
    </lineage>
</organism>
<dbReference type="Proteomes" id="UP000185221">
    <property type="component" value="Unassembled WGS sequence"/>
</dbReference>
<dbReference type="EMBL" id="FSRC01000003">
    <property type="protein sequence ID" value="SIO12663.1"/>
    <property type="molecule type" value="Genomic_DNA"/>
</dbReference>
<dbReference type="OrthoDB" id="1524444at2"/>
<protein>
    <recommendedName>
        <fullName evidence="3">Collagen triple helix repeat-containing protein</fullName>
    </recommendedName>
</protein>
<proteinExistence type="predicted"/>
<evidence type="ECO:0008006" key="3">
    <source>
        <dbReference type="Google" id="ProtNLM"/>
    </source>
</evidence>
<sequence length="176" mass="20170">MNRTVKYLFFFIGLITFQACEGPIGPEGPMGPEGEPGINILGTTYEVEIDFTESNDYADLFEFPEDLIESDAVLVYRLSGIDNGRDVWRILPQNYFFEEGVLIFNFDYTISDFSIFLDGPLNYSLLGPEWTDGQIFRVVVLPSDFPSGRIDYSDYENTMKMLNIEESDFIRIDSKN</sequence>
<reference evidence="2" key="1">
    <citation type="submission" date="2016-11" db="EMBL/GenBank/DDBJ databases">
        <authorList>
            <person name="Varghese N."/>
            <person name="Submissions S."/>
        </authorList>
    </citation>
    <scope>NUCLEOTIDE SEQUENCE [LARGE SCALE GENOMIC DNA]</scope>
    <source>
        <strain evidence="2">DSM 15292</strain>
    </source>
</reference>
<dbReference type="RefSeq" id="WP_074226589.1">
    <property type="nucleotide sequence ID" value="NZ_FSRC01000003.1"/>
</dbReference>
<dbReference type="AlphaFoldDB" id="A0A1N6GYM7"/>
<accession>A0A1N6GYM7</accession>
<dbReference type="PROSITE" id="PS51257">
    <property type="entry name" value="PROKAR_LIPOPROTEIN"/>
    <property type="match status" value="1"/>
</dbReference>
<keyword evidence="2" id="KW-1185">Reference proteome</keyword>
<name>A0A1N6GYM7_9BACT</name>
<evidence type="ECO:0000313" key="2">
    <source>
        <dbReference type="Proteomes" id="UP000185221"/>
    </source>
</evidence>
<gene>
    <name evidence="1" type="ORF">SAMN05444394_3395</name>
</gene>
<evidence type="ECO:0000313" key="1">
    <source>
        <dbReference type="EMBL" id="SIO12663.1"/>
    </source>
</evidence>